<dbReference type="Gene3D" id="1.20.81.30">
    <property type="entry name" value="Type II secretion system (T2SS), domain F"/>
    <property type="match status" value="1"/>
</dbReference>
<evidence type="ECO:0000259" key="7">
    <source>
        <dbReference type="Pfam" id="PF00482"/>
    </source>
</evidence>
<feature type="transmembrane region" description="Helical" evidence="6">
    <location>
        <begin position="230"/>
        <end position="246"/>
    </location>
</feature>
<accession>A0A5C7SMS9</accession>
<comment type="caution">
    <text evidence="8">The sequence shown here is derived from an EMBL/GenBank/DDBJ whole genome shotgun (WGS) entry which is preliminary data.</text>
</comment>
<evidence type="ECO:0000256" key="2">
    <source>
        <dbReference type="ARBA" id="ARBA00022475"/>
    </source>
</evidence>
<evidence type="ECO:0000313" key="9">
    <source>
        <dbReference type="Proteomes" id="UP000321192"/>
    </source>
</evidence>
<feature type="transmembrane region" description="Helical" evidence="6">
    <location>
        <begin position="266"/>
        <end position="285"/>
    </location>
</feature>
<evidence type="ECO:0000256" key="6">
    <source>
        <dbReference type="SAM" id="Phobius"/>
    </source>
</evidence>
<gene>
    <name evidence="8" type="ORF">E6Q80_10635</name>
</gene>
<dbReference type="RefSeq" id="WP_004298704.1">
    <property type="nucleotide sequence ID" value="NZ_JAKLLK010000006.1"/>
</dbReference>
<organism evidence="8 9">
    <name type="scientific">Thauera aminoaromatica</name>
    <dbReference type="NCBI Taxonomy" id="164330"/>
    <lineage>
        <taxon>Bacteria</taxon>
        <taxon>Pseudomonadati</taxon>
        <taxon>Pseudomonadota</taxon>
        <taxon>Betaproteobacteria</taxon>
        <taxon>Rhodocyclales</taxon>
        <taxon>Zoogloeaceae</taxon>
        <taxon>Thauera</taxon>
    </lineage>
</organism>
<feature type="transmembrane region" description="Helical" evidence="6">
    <location>
        <begin position="63"/>
        <end position="81"/>
    </location>
</feature>
<feature type="transmembrane region" description="Helical" evidence="6">
    <location>
        <begin position="12"/>
        <end position="32"/>
    </location>
</feature>
<dbReference type="PANTHER" id="PTHR35007">
    <property type="entry name" value="INTEGRAL MEMBRANE PROTEIN-RELATED"/>
    <property type="match status" value="1"/>
</dbReference>
<evidence type="ECO:0000313" key="8">
    <source>
        <dbReference type="EMBL" id="TXH84933.1"/>
    </source>
</evidence>
<dbReference type="Pfam" id="PF00482">
    <property type="entry name" value="T2SSF"/>
    <property type="match status" value="1"/>
</dbReference>
<evidence type="ECO:0000256" key="1">
    <source>
        <dbReference type="ARBA" id="ARBA00004651"/>
    </source>
</evidence>
<protein>
    <submittedName>
        <fullName evidence="8">Pilus assembly protein</fullName>
    </submittedName>
</protein>
<dbReference type="InterPro" id="IPR042094">
    <property type="entry name" value="T2SS_GspF_sf"/>
</dbReference>
<sequence length="289" mass="30858">MSALASSPAVLLATLAFGLASALLAWSAMRIAGNALARYRERFTAEAHLQLEELFLFMDPARLFVLNLLAVTVGGIGSWLASGEVLIALASAGALALLPRLAFGLLRRRRLDLIEQQLPDALQVIAGGLRAGVSMTVALQQLVREGRPPIAQEFDLTLREHRLGIPLDEALDHLAARVRMPSLTLVIAAMRIANETGGSLAEALERAALTVRSQLAMEGKIGALTAQGKLQAVVVGMLPLALLLVLDRMEPEAMGFLWHSPPGWATLAVIATLEVLGVLLIRRIVAIDV</sequence>
<dbReference type="AlphaFoldDB" id="A0A5C7SMS9"/>
<dbReference type="Proteomes" id="UP000321192">
    <property type="component" value="Unassembled WGS sequence"/>
</dbReference>
<name>A0A5C7SMS9_THASP</name>
<proteinExistence type="predicted"/>
<evidence type="ECO:0000256" key="4">
    <source>
        <dbReference type="ARBA" id="ARBA00022989"/>
    </source>
</evidence>
<keyword evidence="4 6" id="KW-1133">Transmembrane helix</keyword>
<feature type="transmembrane region" description="Helical" evidence="6">
    <location>
        <begin position="87"/>
        <end position="106"/>
    </location>
</feature>
<reference evidence="8 9" key="1">
    <citation type="submission" date="2018-09" db="EMBL/GenBank/DDBJ databases">
        <title>Metagenome Assembled Genomes from an Advanced Water Purification Facility.</title>
        <authorList>
            <person name="Stamps B.W."/>
            <person name="Spear J.R."/>
        </authorList>
    </citation>
    <scope>NUCLEOTIDE SEQUENCE [LARGE SCALE GENOMIC DNA]</scope>
    <source>
        <strain evidence="8">Bin_27_1</strain>
    </source>
</reference>
<comment type="subcellular location">
    <subcellularLocation>
        <location evidence="1">Cell membrane</location>
        <topology evidence="1">Multi-pass membrane protein</topology>
    </subcellularLocation>
</comment>
<feature type="domain" description="Type II secretion system protein GspF" evidence="7">
    <location>
        <begin position="122"/>
        <end position="246"/>
    </location>
</feature>
<evidence type="ECO:0000256" key="5">
    <source>
        <dbReference type="ARBA" id="ARBA00023136"/>
    </source>
</evidence>
<dbReference type="PANTHER" id="PTHR35007:SF1">
    <property type="entry name" value="PILUS ASSEMBLY PROTEIN"/>
    <property type="match status" value="1"/>
</dbReference>
<dbReference type="InterPro" id="IPR018076">
    <property type="entry name" value="T2SS_GspF_dom"/>
</dbReference>
<dbReference type="GO" id="GO:0005886">
    <property type="term" value="C:plasma membrane"/>
    <property type="evidence" value="ECO:0007669"/>
    <property type="project" value="UniProtKB-SubCell"/>
</dbReference>
<evidence type="ECO:0000256" key="3">
    <source>
        <dbReference type="ARBA" id="ARBA00022692"/>
    </source>
</evidence>
<keyword evidence="3 6" id="KW-0812">Transmembrane</keyword>
<keyword evidence="5 6" id="KW-0472">Membrane</keyword>
<dbReference type="EMBL" id="SSFD01000164">
    <property type="protein sequence ID" value="TXH84933.1"/>
    <property type="molecule type" value="Genomic_DNA"/>
</dbReference>
<keyword evidence="2" id="KW-1003">Cell membrane</keyword>